<dbReference type="EMBL" id="CAMXCT020006756">
    <property type="protein sequence ID" value="CAL1172928.1"/>
    <property type="molecule type" value="Genomic_DNA"/>
</dbReference>
<dbReference type="InterPro" id="IPR036047">
    <property type="entry name" value="F-box-like_dom_sf"/>
</dbReference>
<protein>
    <submittedName>
        <fullName evidence="4">F-box domain-containing protein</fullName>
    </submittedName>
</protein>
<evidence type="ECO:0000313" key="5">
    <source>
        <dbReference type="Proteomes" id="UP001152797"/>
    </source>
</evidence>
<feature type="domain" description="F-box" evidence="1">
    <location>
        <begin position="29"/>
        <end position="75"/>
    </location>
</feature>
<dbReference type="PROSITE" id="PS50181">
    <property type="entry name" value="FBOX"/>
    <property type="match status" value="1"/>
</dbReference>
<gene>
    <name evidence="2" type="ORF">C1SCF055_LOCUS44047</name>
</gene>
<name>A0A9P1M593_9DINO</name>
<keyword evidence="5" id="KW-1185">Reference proteome</keyword>
<organism evidence="2">
    <name type="scientific">Cladocopium goreaui</name>
    <dbReference type="NCBI Taxonomy" id="2562237"/>
    <lineage>
        <taxon>Eukaryota</taxon>
        <taxon>Sar</taxon>
        <taxon>Alveolata</taxon>
        <taxon>Dinophyceae</taxon>
        <taxon>Suessiales</taxon>
        <taxon>Symbiodiniaceae</taxon>
        <taxon>Cladocopium</taxon>
    </lineage>
</organism>
<reference evidence="3" key="2">
    <citation type="submission" date="2024-04" db="EMBL/GenBank/DDBJ databases">
        <authorList>
            <person name="Chen Y."/>
            <person name="Shah S."/>
            <person name="Dougan E. K."/>
            <person name="Thang M."/>
            <person name="Chan C."/>
        </authorList>
    </citation>
    <scope>NUCLEOTIDE SEQUENCE [LARGE SCALE GENOMIC DNA]</scope>
</reference>
<dbReference type="EMBL" id="CAMXCT010006756">
    <property type="protein sequence ID" value="CAI4019553.1"/>
    <property type="molecule type" value="Genomic_DNA"/>
</dbReference>
<evidence type="ECO:0000313" key="4">
    <source>
        <dbReference type="EMBL" id="CAL4806865.1"/>
    </source>
</evidence>
<dbReference type="SUPFAM" id="SSF81383">
    <property type="entry name" value="F-box domain"/>
    <property type="match status" value="1"/>
</dbReference>
<accession>A0A9P1M593</accession>
<evidence type="ECO:0000313" key="3">
    <source>
        <dbReference type="EMBL" id="CAL1172928.1"/>
    </source>
</evidence>
<dbReference type="Proteomes" id="UP001152797">
    <property type="component" value="Unassembled WGS sequence"/>
</dbReference>
<dbReference type="OrthoDB" id="411854at2759"/>
<comment type="caution">
    <text evidence="2">The sequence shown here is derived from an EMBL/GenBank/DDBJ whole genome shotgun (WGS) entry which is preliminary data.</text>
</comment>
<proteinExistence type="predicted"/>
<sequence>MSRSDVLAWCMPCLPQQRPERPEKPERPKIELMTLHQEIWRKILVQLEAIDLATLCQVTKELQQEICSKRLVKTLGLRALHILDAPFLNFAWLGAGRLASGEDGWETLLGSLALANAPRSRWMLEVLSLSSLLSVGVSHETMKSNALLGSNSCDSWGWEFSPKGWVETISSQQLKSQSRQLQPLLGHGQRMILVFHLRPRNGAGALLELAVLSFNGSWHWLDLGLTHELPALTGLRPAVSVDLGAAVRVLSSEVFLDSGC</sequence>
<dbReference type="EMBL" id="CAMXCT030006756">
    <property type="protein sequence ID" value="CAL4806865.1"/>
    <property type="molecule type" value="Genomic_DNA"/>
</dbReference>
<evidence type="ECO:0000259" key="1">
    <source>
        <dbReference type="PROSITE" id="PS50181"/>
    </source>
</evidence>
<reference evidence="2" key="1">
    <citation type="submission" date="2022-10" db="EMBL/GenBank/DDBJ databases">
        <authorList>
            <person name="Chen Y."/>
            <person name="Dougan E. K."/>
            <person name="Chan C."/>
            <person name="Rhodes N."/>
            <person name="Thang M."/>
        </authorList>
    </citation>
    <scope>NUCLEOTIDE SEQUENCE</scope>
</reference>
<dbReference type="InterPro" id="IPR001810">
    <property type="entry name" value="F-box_dom"/>
</dbReference>
<evidence type="ECO:0000313" key="2">
    <source>
        <dbReference type="EMBL" id="CAI4019553.1"/>
    </source>
</evidence>
<dbReference type="AlphaFoldDB" id="A0A9P1M593"/>